<reference evidence="2 3" key="1">
    <citation type="journal article" date="2020" name="BMC Genomics">
        <title>Intraspecific diversification of the crop wild relative Brassica cretica Lam. using demographic model selection.</title>
        <authorList>
            <person name="Kioukis A."/>
            <person name="Michalopoulou V.A."/>
            <person name="Briers L."/>
            <person name="Pirintsos S."/>
            <person name="Studholme D.J."/>
            <person name="Pavlidis P."/>
            <person name="Sarris P.F."/>
        </authorList>
    </citation>
    <scope>NUCLEOTIDE SEQUENCE [LARGE SCALE GENOMIC DNA]</scope>
    <source>
        <strain evidence="3">cv. PFS-1207/04</strain>
    </source>
</reference>
<name>A0ABQ7AT62_BRACR</name>
<protein>
    <submittedName>
        <fullName evidence="2">Uncharacterized protein</fullName>
    </submittedName>
</protein>
<evidence type="ECO:0000313" key="2">
    <source>
        <dbReference type="EMBL" id="KAF3517312.1"/>
    </source>
</evidence>
<dbReference type="Proteomes" id="UP000266723">
    <property type="component" value="Unassembled WGS sequence"/>
</dbReference>
<gene>
    <name evidence="2" type="ORF">DY000_02061731</name>
</gene>
<comment type="caution">
    <text evidence="2">The sequence shown here is derived from an EMBL/GenBank/DDBJ whole genome shotgun (WGS) entry which is preliminary data.</text>
</comment>
<evidence type="ECO:0000313" key="3">
    <source>
        <dbReference type="Proteomes" id="UP000266723"/>
    </source>
</evidence>
<accession>A0ABQ7AT62</accession>
<sequence>MNIIWTDMFQRSAYHDTVSEALDADGSDGSASELKRTKMAGEHYGDEAEHVVQHRDDNRGSRELP</sequence>
<evidence type="ECO:0000256" key="1">
    <source>
        <dbReference type="SAM" id="MobiDB-lite"/>
    </source>
</evidence>
<dbReference type="EMBL" id="QGKV02001556">
    <property type="protein sequence ID" value="KAF3517312.1"/>
    <property type="molecule type" value="Genomic_DNA"/>
</dbReference>
<proteinExistence type="predicted"/>
<feature type="region of interest" description="Disordered" evidence="1">
    <location>
        <begin position="39"/>
        <end position="65"/>
    </location>
</feature>
<organism evidence="2 3">
    <name type="scientific">Brassica cretica</name>
    <name type="common">Mustard</name>
    <dbReference type="NCBI Taxonomy" id="69181"/>
    <lineage>
        <taxon>Eukaryota</taxon>
        <taxon>Viridiplantae</taxon>
        <taxon>Streptophyta</taxon>
        <taxon>Embryophyta</taxon>
        <taxon>Tracheophyta</taxon>
        <taxon>Spermatophyta</taxon>
        <taxon>Magnoliopsida</taxon>
        <taxon>eudicotyledons</taxon>
        <taxon>Gunneridae</taxon>
        <taxon>Pentapetalae</taxon>
        <taxon>rosids</taxon>
        <taxon>malvids</taxon>
        <taxon>Brassicales</taxon>
        <taxon>Brassicaceae</taxon>
        <taxon>Brassiceae</taxon>
        <taxon>Brassica</taxon>
    </lineage>
</organism>
<keyword evidence="3" id="KW-1185">Reference proteome</keyword>